<dbReference type="Gene3D" id="2.130.10.10">
    <property type="entry name" value="YVTN repeat-like/Quinoprotein amine dehydrogenase"/>
    <property type="match status" value="4"/>
</dbReference>
<dbReference type="PROSITE" id="PS01124">
    <property type="entry name" value="HTH_ARAC_FAMILY_2"/>
    <property type="match status" value="1"/>
</dbReference>
<feature type="domain" description="Histidine kinase" evidence="9">
    <location>
        <begin position="870"/>
        <end position="1093"/>
    </location>
</feature>
<keyword evidence="3 7" id="KW-0597">Phosphoprotein</keyword>
<dbReference type="Pfam" id="PF00072">
    <property type="entry name" value="Response_reg"/>
    <property type="match status" value="1"/>
</dbReference>
<dbReference type="Pfam" id="PF02518">
    <property type="entry name" value="HATPase_c"/>
    <property type="match status" value="1"/>
</dbReference>
<evidence type="ECO:0000259" key="10">
    <source>
        <dbReference type="PROSITE" id="PS50110"/>
    </source>
</evidence>
<feature type="domain" description="HTH araC/xylS-type" evidence="8">
    <location>
        <begin position="1277"/>
        <end position="1375"/>
    </location>
</feature>
<dbReference type="PANTHER" id="PTHR43547:SF2">
    <property type="entry name" value="HYBRID SIGNAL TRANSDUCTION HISTIDINE KINASE C"/>
    <property type="match status" value="1"/>
</dbReference>
<dbReference type="Gene3D" id="1.10.10.60">
    <property type="entry name" value="Homeodomain-like"/>
    <property type="match status" value="1"/>
</dbReference>
<dbReference type="InterPro" id="IPR004358">
    <property type="entry name" value="Sig_transdc_His_kin-like_C"/>
</dbReference>
<organism evidence="11 12">
    <name type="scientific">Cyclobacterium plantarum</name>
    <dbReference type="NCBI Taxonomy" id="2716263"/>
    <lineage>
        <taxon>Bacteria</taxon>
        <taxon>Pseudomonadati</taxon>
        <taxon>Bacteroidota</taxon>
        <taxon>Cytophagia</taxon>
        <taxon>Cytophagales</taxon>
        <taxon>Cyclobacteriaceae</taxon>
        <taxon>Cyclobacterium</taxon>
    </lineage>
</organism>
<dbReference type="InterPro" id="IPR003594">
    <property type="entry name" value="HATPase_dom"/>
</dbReference>
<dbReference type="PANTHER" id="PTHR43547">
    <property type="entry name" value="TWO-COMPONENT HISTIDINE KINASE"/>
    <property type="match status" value="1"/>
</dbReference>
<dbReference type="Gene3D" id="1.10.287.130">
    <property type="match status" value="1"/>
</dbReference>
<dbReference type="PROSITE" id="PS50110">
    <property type="entry name" value="RESPONSE_REGULATORY"/>
    <property type="match status" value="1"/>
</dbReference>
<evidence type="ECO:0000256" key="5">
    <source>
        <dbReference type="ARBA" id="ARBA00023125"/>
    </source>
</evidence>
<dbReference type="CDD" id="cd16922">
    <property type="entry name" value="HATPase_EvgS-ArcB-TorS-like"/>
    <property type="match status" value="1"/>
</dbReference>
<dbReference type="InterPro" id="IPR009057">
    <property type="entry name" value="Homeodomain-like_sf"/>
</dbReference>
<evidence type="ECO:0000256" key="2">
    <source>
        <dbReference type="ARBA" id="ARBA00012438"/>
    </source>
</evidence>
<dbReference type="SUPFAM" id="SSF55874">
    <property type="entry name" value="ATPase domain of HSP90 chaperone/DNA topoisomerase II/histidine kinase"/>
    <property type="match status" value="1"/>
</dbReference>
<dbReference type="EC" id="2.7.13.3" evidence="2"/>
<dbReference type="PRINTS" id="PR00344">
    <property type="entry name" value="BCTRLSENSOR"/>
</dbReference>
<dbReference type="InterPro" id="IPR003661">
    <property type="entry name" value="HisK_dim/P_dom"/>
</dbReference>
<keyword evidence="4" id="KW-0805">Transcription regulation</keyword>
<dbReference type="InterPro" id="IPR001789">
    <property type="entry name" value="Sig_transdc_resp-reg_receiver"/>
</dbReference>
<dbReference type="InterPro" id="IPR011110">
    <property type="entry name" value="Reg_prop"/>
</dbReference>
<feature type="modified residue" description="4-aspartylphosphate" evidence="7">
    <location>
        <position position="1177"/>
    </location>
</feature>
<keyword evidence="6" id="KW-0804">Transcription</keyword>
<dbReference type="Pfam" id="PF12833">
    <property type="entry name" value="HTH_18"/>
    <property type="match status" value="1"/>
</dbReference>
<dbReference type="InterPro" id="IPR018060">
    <property type="entry name" value="HTH_AraC"/>
</dbReference>
<dbReference type="InterPro" id="IPR011123">
    <property type="entry name" value="Y_Y_Y"/>
</dbReference>
<dbReference type="Proteomes" id="UP000649799">
    <property type="component" value="Unassembled WGS sequence"/>
</dbReference>
<dbReference type="SUPFAM" id="SSF47384">
    <property type="entry name" value="Homodimeric domain of signal transducing histidine kinase"/>
    <property type="match status" value="1"/>
</dbReference>
<protein>
    <recommendedName>
        <fullName evidence="2">histidine kinase</fullName>
        <ecNumber evidence="2">2.7.13.3</ecNumber>
    </recommendedName>
</protein>
<evidence type="ECO:0000313" key="11">
    <source>
        <dbReference type="EMBL" id="NHE58734.1"/>
    </source>
</evidence>
<evidence type="ECO:0000259" key="9">
    <source>
        <dbReference type="PROSITE" id="PS50109"/>
    </source>
</evidence>
<proteinExistence type="predicted"/>
<feature type="domain" description="Response regulatory" evidence="10">
    <location>
        <begin position="1129"/>
        <end position="1244"/>
    </location>
</feature>
<evidence type="ECO:0000256" key="1">
    <source>
        <dbReference type="ARBA" id="ARBA00000085"/>
    </source>
</evidence>
<dbReference type="InterPro" id="IPR036097">
    <property type="entry name" value="HisK_dim/P_sf"/>
</dbReference>
<dbReference type="SMART" id="SM00387">
    <property type="entry name" value="HATPase_c"/>
    <property type="match status" value="1"/>
</dbReference>
<dbReference type="Gene3D" id="2.60.40.10">
    <property type="entry name" value="Immunoglobulins"/>
    <property type="match status" value="1"/>
</dbReference>
<dbReference type="CDD" id="cd00082">
    <property type="entry name" value="HisKA"/>
    <property type="match status" value="1"/>
</dbReference>
<comment type="caution">
    <text evidence="11">The sequence shown here is derived from an EMBL/GenBank/DDBJ whole genome shotgun (WGS) entry which is preliminary data.</text>
</comment>
<dbReference type="RefSeq" id="WP_166149400.1">
    <property type="nucleotide sequence ID" value="NZ_JAANYN010000008.1"/>
</dbReference>
<dbReference type="SMART" id="SM00342">
    <property type="entry name" value="HTH_ARAC"/>
    <property type="match status" value="1"/>
</dbReference>
<evidence type="ECO:0000313" key="12">
    <source>
        <dbReference type="Proteomes" id="UP000649799"/>
    </source>
</evidence>
<dbReference type="InterPro" id="IPR018062">
    <property type="entry name" value="HTH_AraC-typ_CS"/>
</dbReference>
<dbReference type="SUPFAM" id="SSF52172">
    <property type="entry name" value="CheY-like"/>
    <property type="match status" value="1"/>
</dbReference>
<keyword evidence="12" id="KW-1185">Reference proteome</keyword>
<dbReference type="SMART" id="SM00388">
    <property type="entry name" value="HisKA"/>
    <property type="match status" value="1"/>
</dbReference>
<dbReference type="Gene3D" id="3.40.50.2300">
    <property type="match status" value="1"/>
</dbReference>
<evidence type="ECO:0000256" key="7">
    <source>
        <dbReference type="PROSITE-ProRule" id="PRU00169"/>
    </source>
</evidence>
<dbReference type="EMBL" id="JAANYN010000008">
    <property type="protein sequence ID" value="NHE58734.1"/>
    <property type="molecule type" value="Genomic_DNA"/>
</dbReference>
<name>A0ABX0HAL8_9BACT</name>
<reference evidence="11 12" key="1">
    <citation type="submission" date="2020-03" db="EMBL/GenBank/DDBJ databases">
        <title>Cyclobacterium plantarum sp. nov., a marine bacterium isolated from a coastal-marine wetland.</title>
        <authorList>
            <person name="Sanchez-Porro C."/>
            <person name="Ventosa A."/>
            <person name="Amoozegar M."/>
        </authorList>
    </citation>
    <scope>NUCLEOTIDE SEQUENCE [LARGE SCALE GENOMIC DNA]</scope>
    <source>
        <strain evidence="11 12">GBPx2</strain>
    </source>
</reference>
<evidence type="ECO:0000259" key="8">
    <source>
        <dbReference type="PROSITE" id="PS01124"/>
    </source>
</evidence>
<dbReference type="SUPFAM" id="SSF46689">
    <property type="entry name" value="Homeodomain-like"/>
    <property type="match status" value="1"/>
</dbReference>
<dbReference type="Pfam" id="PF07494">
    <property type="entry name" value="Reg_prop"/>
    <property type="match status" value="6"/>
</dbReference>
<dbReference type="SMART" id="SM00448">
    <property type="entry name" value="REC"/>
    <property type="match status" value="1"/>
</dbReference>
<accession>A0ABX0HAL8</accession>
<dbReference type="InterPro" id="IPR005467">
    <property type="entry name" value="His_kinase_dom"/>
</dbReference>
<dbReference type="InterPro" id="IPR013783">
    <property type="entry name" value="Ig-like_fold"/>
</dbReference>
<evidence type="ECO:0000256" key="3">
    <source>
        <dbReference type="ARBA" id="ARBA00022553"/>
    </source>
</evidence>
<dbReference type="Gene3D" id="3.30.565.10">
    <property type="entry name" value="Histidine kinase-like ATPase, C-terminal domain"/>
    <property type="match status" value="1"/>
</dbReference>
<sequence>MKSNRSTFRISIPALTIVIAWPLLLPPYLTLSQTKPAVSFERFTTEQGLPSNSILDIAQDHQGYIWIATEDGLVRYNGYAFESYSHIPGDSSSLSQNRVETLFVDFKGDLWIGSKSDLDRYNPACNCFIRYAANPSAPSNNGAGQINAFAEDRNKNLWIGSQNGGLFRYERNSNQFTRFLNDPADSVNLLEDEVRVLLADQNHQLWIGTGEPFDASSTGGGLILMDLHTGKAKRYLNDPADSKSLIDNRISALFEDQDGKLWVGSCQSGLHCYEPENDSFLRMLPDAADLYAPQGEMGLWSSCPHVKFIHQDQNGEFWVGTYNGGLNHFNPVNKKLTPFFHNPGEPGSLSSNQVWSFLQDSQDRLWIGNLPGGLHKMDPSLNKFTIHTHNEENPASLSYDHVMGIYEAPGQSGIVWLGTQGGGLNRLDVKQNKYTHFRHDPIHPLSISSDIVWTTYEDSKGTFWVGTEGGLDTLNRQTGQFAPYKIKNGNESHRVNEPVISMLEDSKGRLWLGTWSSGIICLSKDRQTFKRYNFSNSSQQTFYNSVLAIKEGINGTIWAGIFQEGLFRYDNQSDSFSALPEKYGVTCMLEQNSENMWVGTPNNGLFLYNKSTGSIRQYTTEDGLSSNTINGILEDENGIYWLSTGNGIVSFDPETLNFTNFDASDGLSVHSFNHIGAFKSANGQMFFGGDGGLVSFYPEQIAGNPYPPDVVLSGLQVAGTSVDFQDKLNSPDNNLTLSHQQNDLTFDYVALHFTDPSKNLYKYKMENYDPEWIVAGTQRTARYTNLDPGQYTFQVIAGSSDGVWNETGTSLTFYITPPWWTRWWAYTLFAGILLVLARWFYKFKVSRKLAVAESRRLTEIDHFKSNLYTNITHEFRTPLTVILGLTDTLQSKAREQHWKEASQPLEMIERNGKNLLQLVNEMLDLAKLESGHLEMELQQLDVVPYIKYISEGFQTLARDKQIDLSLDIPCEQLLMDVDPAKLAAIVSNLLSNAIKFTPKGGKICIQLNQENLNSKEYFTLKVKDNGKGISQQEIPHIFDRFYQADYSSTRNTEGTGIGLALTKELVELMNGTIDLTSTPGMGSTFMVRIPITLHAPRGEHHEPYYFLVPALPKTSADSNKNDFVKDLPLVLFIEDNLDVGNYLKIILENKYQCLQATNGEAGLKMAFESIPDIIICDVMMPGMDGFEVCARLKTDKRSDHIPIIMLTAKAEKEARLTGLSRGADAYLSKPFDTEELMIRLEKLLETRKRLQEKYSRRFLSGKDQPYPIKNTIESFLVNAEQAILNHLEEEDFSVDQLADAICLSRSQVHRKIKALTGHSTSIYIRLIRLQKAKELLASGELNISEVAYRVGFKSPVYFSQIFRKTFGESPTESRH</sequence>
<comment type="catalytic activity">
    <reaction evidence="1">
        <text>ATP + protein L-histidine = ADP + protein N-phospho-L-histidine.</text>
        <dbReference type="EC" id="2.7.13.3"/>
    </reaction>
</comment>
<dbReference type="InterPro" id="IPR011006">
    <property type="entry name" value="CheY-like_superfamily"/>
</dbReference>
<dbReference type="InterPro" id="IPR015943">
    <property type="entry name" value="WD40/YVTN_repeat-like_dom_sf"/>
</dbReference>
<evidence type="ECO:0000256" key="6">
    <source>
        <dbReference type="ARBA" id="ARBA00023163"/>
    </source>
</evidence>
<dbReference type="Pfam" id="PF00512">
    <property type="entry name" value="HisKA"/>
    <property type="match status" value="1"/>
</dbReference>
<keyword evidence="5" id="KW-0238">DNA-binding</keyword>
<dbReference type="PROSITE" id="PS00041">
    <property type="entry name" value="HTH_ARAC_FAMILY_1"/>
    <property type="match status" value="1"/>
</dbReference>
<dbReference type="InterPro" id="IPR036890">
    <property type="entry name" value="HATPase_C_sf"/>
</dbReference>
<dbReference type="SUPFAM" id="SSF63829">
    <property type="entry name" value="Calcium-dependent phosphotriesterase"/>
    <property type="match status" value="3"/>
</dbReference>
<dbReference type="PROSITE" id="PS50109">
    <property type="entry name" value="HIS_KIN"/>
    <property type="match status" value="1"/>
</dbReference>
<evidence type="ECO:0000256" key="4">
    <source>
        <dbReference type="ARBA" id="ARBA00023015"/>
    </source>
</evidence>
<gene>
    <name evidence="11" type="ORF">G9Q97_18135</name>
</gene>
<dbReference type="Pfam" id="PF07495">
    <property type="entry name" value="Y_Y_Y"/>
    <property type="match status" value="1"/>
</dbReference>